<organism evidence="1 2">
    <name type="scientific">Trichonephila inaurata madagascariensis</name>
    <dbReference type="NCBI Taxonomy" id="2747483"/>
    <lineage>
        <taxon>Eukaryota</taxon>
        <taxon>Metazoa</taxon>
        <taxon>Ecdysozoa</taxon>
        <taxon>Arthropoda</taxon>
        <taxon>Chelicerata</taxon>
        <taxon>Arachnida</taxon>
        <taxon>Araneae</taxon>
        <taxon>Araneomorphae</taxon>
        <taxon>Entelegynae</taxon>
        <taxon>Araneoidea</taxon>
        <taxon>Nephilidae</taxon>
        <taxon>Trichonephila</taxon>
        <taxon>Trichonephila inaurata</taxon>
    </lineage>
</organism>
<keyword evidence="2" id="KW-1185">Reference proteome</keyword>
<comment type="caution">
    <text evidence="1">The sequence shown here is derived from an EMBL/GenBank/DDBJ whole genome shotgun (WGS) entry which is preliminary data.</text>
</comment>
<proteinExistence type="predicted"/>
<gene>
    <name evidence="1" type="primary">AVEN_252079_1</name>
    <name evidence="1" type="ORF">TNIN_116081</name>
</gene>
<evidence type="ECO:0000313" key="2">
    <source>
        <dbReference type="Proteomes" id="UP000886998"/>
    </source>
</evidence>
<accession>A0A8X7BQ41</accession>
<dbReference type="PANTHER" id="PTHR33327">
    <property type="entry name" value="ENDONUCLEASE"/>
    <property type="match status" value="1"/>
</dbReference>
<reference evidence="1" key="1">
    <citation type="submission" date="2020-08" db="EMBL/GenBank/DDBJ databases">
        <title>Multicomponent nature underlies the extraordinary mechanical properties of spider dragline silk.</title>
        <authorList>
            <person name="Kono N."/>
            <person name="Nakamura H."/>
            <person name="Mori M."/>
            <person name="Yoshida Y."/>
            <person name="Ohtoshi R."/>
            <person name="Malay A.D."/>
            <person name="Moran D.A.P."/>
            <person name="Tomita M."/>
            <person name="Numata K."/>
            <person name="Arakawa K."/>
        </authorList>
    </citation>
    <scope>NUCLEOTIDE SEQUENCE</scope>
</reference>
<name>A0A8X7BQ41_9ARAC</name>
<dbReference type="Proteomes" id="UP000886998">
    <property type="component" value="Unassembled WGS sequence"/>
</dbReference>
<dbReference type="PANTHER" id="PTHR33327:SF3">
    <property type="entry name" value="RNA-DIRECTED DNA POLYMERASE"/>
    <property type="match status" value="1"/>
</dbReference>
<evidence type="ECO:0000313" key="1">
    <source>
        <dbReference type="EMBL" id="GFY39615.1"/>
    </source>
</evidence>
<dbReference type="AlphaFoldDB" id="A0A8X7BQ41"/>
<sequence>MNIKSLWLQRLPHQTQAISSISEISLNNIAEMADKTIAVCTSSEVFSVPINDLSLKLINRNKLEALLEDIAELIKKIDEFSRNSKPCSKSREYGRRTRSKSNSSRYAFCWYHFKFGRNTKKCQLKRKILENQ</sequence>
<dbReference type="EMBL" id="BMAV01001458">
    <property type="protein sequence ID" value="GFY39615.1"/>
    <property type="molecule type" value="Genomic_DNA"/>
</dbReference>
<protein>
    <submittedName>
        <fullName evidence="1">Uncharacterized protein</fullName>
    </submittedName>
</protein>